<organism evidence="8 9">
    <name type="scientific">Moniliophthora roreri (strain MCA 2997)</name>
    <name type="common">Cocoa frosty pod rot fungus</name>
    <name type="synonym">Crinipellis roreri</name>
    <dbReference type="NCBI Taxonomy" id="1381753"/>
    <lineage>
        <taxon>Eukaryota</taxon>
        <taxon>Fungi</taxon>
        <taxon>Dikarya</taxon>
        <taxon>Basidiomycota</taxon>
        <taxon>Agaricomycotina</taxon>
        <taxon>Agaricomycetes</taxon>
        <taxon>Agaricomycetidae</taxon>
        <taxon>Agaricales</taxon>
        <taxon>Marasmiineae</taxon>
        <taxon>Marasmiaceae</taxon>
        <taxon>Moniliophthora</taxon>
    </lineage>
</organism>
<dbReference type="EMBL" id="AWSO01000886">
    <property type="protein sequence ID" value="ESK86783.1"/>
    <property type="molecule type" value="Genomic_DNA"/>
</dbReference>
<dbReference type="InterPro" id="IPR023209">
    <property type="entry name" value="DAO"/>
</dbReference>
<evidence type="ECO:0000256" key="2">
    <source>
        <dbReference type="ARBA" id="ARBA00006730"/>
    </source>
</evidence>
<dbReference type="GO" id="GO:0019478">
    <property type="term" value="P:D-amino acid catabolic process"/>
    <property type="evidence" value="ECO:0007669"/>
    <property type="project" value="TreeGrafter"/>
</dbReference>
<feature type="binding site" evidence="6">
    <location>
        <position position="230"/>
    </location>
    <ligand>
        <name>FAD</name>
        <dbReference type="ChEBI" id="CHEBI:57692"/>
    </ligand>
</feature>
<evidence type="ECO:0000313" key="8">
    <source>
        <dbReference type="EMBL" id="ESK86783.1"/>
    </source>
</evidence>
<protein>
    <submittedName>
        <fullName evidence="8">D-amino acid oxidase</fullName>
    </submittedName>
</protein>
<gene>
    <name evidence="8" type="ORF">Moror_15161</name>
</gene>
<evidence type="ECO:0000256" key="5">
    <source>
        <dbReference type="ARBA" id="ARBA00023002"/>
    </source>
</evidence>
<dbReference type="OrthoDB" id="2015447at2759"/>
<dbReference type="Proteomes" id="UP000017559">
    <property type="component" value="Unassembled WGS sequence"/>
</dbReference>
<dbReference type="Gene3D" id="3.40.50.720">
    <property type="entry name" value="NAD(P)-binding Rossmann-like Domain"/>
    <property type="match status" value="1"/>
</dbReference>
<dbReference type="GO" id="GO:0005737">
    <property type="term" value="C:cytoplasm"/>
    <property type="evidence" value="ECO:0007669"/>
    <property type="project" value="TreeGrafter"/>
</dbReference>
<dbReference type="GO" id="GO:0071949">
    <property type="term" value="F:FAD binding"/>
    <property type="evidence" value="ECO:0007669"/>
    <property type="project" value="InterPro"/>
</dbReference>
<feature type="domain" description="FAD dependent oxidoreductase" evidence="7">
    <location>
        <begin position="25"/>
        <end position="390"/>
    </location>
</feature>
<dbReference type="Gene3D" id="3.30.9.10">
    <property type="entry name" value="D-Amino Acid Oxidase, subunit A, domain 2"/>
    <property type="match status" value="1"/>
</dbReference>
<dbReference type="STRING" id="1381753.V2WIX0"/>
<dbReference type="AlphaFoldDB" id="V2WIX0"/>
<evidence type="ECO:0000256" key="3">
    <source>
        <dbReference type="ARBA" id="ARBA00022630"/>
    </source>
</evidence>
<keyword evidence="5" id="KW-0560">Oxidoreductase</keyword>
<evidence type="ECO:0000256" key="6">
    <source>
        <dbReference type="PIRSR" id="PIRSR000189-1"/>
    </source>
</evidence>
<dbReference type="GO" id="GO:0003884">
    <property type="term" value="F:D-amino-acid oxidase activity"/>
    <property type="evidence" value="ECO:0007669"/>
    <property type="project" value="InterPro"/>
</dbReference>
<comment type="cofactor">
    <cofactor evidence="1 6">
        <name>FAD</name>
        <dbReference type="ChEBI" id="CHEBI:57692"/>
    </cofactor>
</comment>
<sequence>MSGEQETFLNFDRSPAIRPRPNSPRVLVIGAGIIGMSTAWTLLDRGYHVTLIAEHFATRDGKRLTSQIAGALWEYPPSVCGHTSNQTTLESSKRWAMVSYHVFKHMAADPVLAKDFSVQMRNTIFFFDKLVKDDELQLHKMREIQRSGVSGFCHDASIIHNIGISEETWKDAYQILSPLIDTDAALIEITRLVRDKGAKFVEGKRIEGDLLGQEKQLLEEYSAQAIVNATGLGAKELAQDDNVYPLRGAVLRLFNNGKRWRKINDALVVSATAEGHVETEFIFIVPRNDEILYVGGFSEPDNADLHFDENHDKVKRIAKNAKDFLNKVDPTYIDSAYPLAKGLRPARKGDVRVERELRTPNTGKWYSCIVHSYGHAGAGWSLSFGCALEVESLVAEVIAQERPVMQDKNGSQVVAKQVRAYEMSVDSSGSDQENM</sequence>
<keyword evidence="9" id="KW-1185">Reference proteome</keyword>
<evidence type="ECO:0000256" key="4">
    <source>
        <dbReference type="ARBA" id="ARBA00022827"/>
    </source>
</evidence>
<keyword evidence="4 6" id="KW-0274">FAD</keyword>
<proteinExistence type="inferred from homology"/>
<keyword evidence="3" id="KW-0285">Flavoprotein</keyword>
<reference evidence="8 9" key="1">
    <citation type="journal article" date="2014" name="BMC Genomics">
        <title>Genome and secretome analysis of the hemibiotrophic fungal pathogen, Moniliophthora roreri, which causes frosty pod rot disease of cacao: mechanisms of the biotrophic and necrotrophic phases.</title>
        <authorList>
            <person name="Meinhardt L.W."/>
            <person name="Costa G.G.L."/>
            <person name="Thomazella D.P.T."/>
            <person name="Teixeira P.J.P.L."/>
            <person name="Carazzolle M.F."/>
            <person name="Schuster S.C."/>
            <person name="Carlson J.E."/>
            <person name="Guiltinan M.J."/>
            <person name="Mieczkowski P."/>
            <person name="Farmer A."/>
            <person name="Ramaraj T."/>
            <person name="Crozier J."/>
            <person name="Davis R.E."/>
            <person name="Shao J."/>
            <person name="Melnick R.L."/>
            <person name="Pereira G.A.G."/>
            <person name="Bailey B.A."/>
        </authorList>
    </citation>
    <scope>NUCLEOTIDE SEQUENCE [LARGE SCALE GENOMIC DNA]</scope>
    <source>
        <strain evidence="8 9">MCA 2997</strain>
    </source>
</reference>
<dbReference type="HOGENOM" id="CLU_034311_4_0_1"/>
<dbReference type="PANTHER" id="PTHR11530:SF25">
    <property type="entry name" value="FAD DEPENDENT OXIDOREDUCTASE DOMAIN-CONTAINING PROTEIN"/>
    <property type="match status" value="1"/>
</dbReference>
<evidence type="ECO:0000313" key="9">
    <source>
        <dbReference type="Proteomes" id="UP000017559"/>
    </source>
</evidence>
<dbReference type="SUPFAM" id="SSF51971">
    <property type="entry name" value="Nucleotide-binding domain"/>
    <property type="match status" value="1"/>
</dbReference>
<dbReference type="Pfam" id="PF01266">
    <property type="entry name" value="DAO"/>
    <property type="match status" value="1"/>
</dbReference>
<dbReference type="InterPro" id="IPR006076">
    <property type="entry name" value="FAD-dep_OxRdtase"/>
</dbReference>
<accession>V2WIX0</accession>
<evidence type="ECO:0000256" key="1">
    <source>
        <dbReference type="ARBA" id="ARBA00001974"/>
    </source>
</evidence>
<evidence type="ECO:0000259" key="7">
    <source>
        <dbReference type="Pfam" id="PF01266"/>
    </source>
</evidence>
<dbReference type="PIRSF" id="PIRSF000189">
    <property type="entry name" value="D-aa_oxidase"/>
    <property type="match status" value="1"/>
</dbReference>
<feature type="binding site" evidence="6">
    <location>
        <position position="344"/>
    </location>
    <ligand>
        <name>D-dopa</name>
        <dbReference type="ChEBI" id="CHEBI:149689"/>
    </ligand>
</feature>
<feature type="binding site" evidence="6">
    <location>
        <begin position="65"/>
        <end position="66"/>
    </location>
    <ligand>
        <name>FAD</name>
        <dbReference type="ChEBI" id="CHEBI:57692"/>
    </ligand>
</feature>
<name>V2WIX0_MONRO</name>
<feature type="binding site" evidence="6">
    <location>
        <position position="377"/>
    </location>
    <ligand>
        <name>D-dopa</name>
        <dbReference type="ChEBI" id="CHEBI:149689"/>
    </ligand>
</feature>
<dbReference type="KEGG" id="mrr:Moror_15161"/>
<dbReference type="PANTHER" id="PTHR11530">
    <property type="entry name" value="D-AMINO ACID OXIDASE"/>
    <property type="match status" value="1"/>
</dbReference>
<comment type="caution">
    <text evidence="8">The sequence shown here is derived from an EMBL/GenBank/DDBJ whole genome shotgun (WGS) entry which is preliminary data.</text>
</comment>
<comment type="similarity">
    <text evidence="2">Belongs to the DAMOX/DASOX family.</text>
</comment>